<dbReference type="KEGG" id="vcn:VOLCADRAFT_119517"/>
<protein>
    <recommendedName>
        <fullName evidence="2">PX domain-containing protein</fullName>
    </recommendedName>
</protein>
<dbReference type="InterPro" id="IPR001683">
    <property type="entry name" value="PX_dom"/>
</dbReference>
<dbReference type="AlphaFoldDB" id="D8UDR8"/>
<feature type="domain" description="PX" evidence="2">
    <location>
        <begin position="338"/>
        <end position="452"/>
    </location>
</feature>
<dbReference type="OrthoDB" id="271164at2759"/>
<dbReference type="GeneID" id="9622610"/>
<dbReference type="SUPFAM" id="SSF64268">
    <property type="entry name" value="PX domain"/>
    <property type="match status" value="1"/>
</dbReference>
<feature type="compositionally biased region" description="Pro residues" evidence="1">
    <location>
        <begin position="131"/>
        <end position="146"/>
    </location>
</feature>
<dbReference type="Proteomes" id="UP000001058">
    <property type="component" value="Unassembled WGS sequence"/>
</dbReference>
<dbReference type="Pfam" id="PF00787">
    <property type="entry name" value="PX"/>
    <property type="match status" value="1"/>
</dbReference>
<accession>D8UDR8</accession>
<dbReference type="RefSeq" id="XP_002956787.1">
    <property type="nucleotide sequence ID" value="XM_002956741.1"/>
</dbReference>
<evidence type="ECO:0000313" key="4">
    <source>
        <dbReference type="Proteomes" id="UP000001058"/>
    </source>
</evidence>
<dbReference type="EMBL" id="GL378386">
    <property type="protein sequence ID" value="EFJ42090.1"/>
    <property type="molecule type" value="Genomic_DNA"/>
</dbReference>
<dbReference type="PROSITE" id="PS50195">
    <property type="entry name" value="PX"/>
    <property type="match status" value="1"/>
</dbReference>
<evidence type="ECO:0000313" key="3">
    <source>
        <dbReference type="EMBL" id="EFJ42090.1"/>
    </source>
</evidence>
<gene>
    <name evidence="3" type="ORF">VOLCADRAFT_119517</name>
</gene>
<dbReference type="Gene3D" id="3.30.1520.10">
    <property type="entry name" value="Phox-like domain"/>
    <property type="match status" value="1"/>
</dbReference>
<dbReference type="PANTHER" id="PTHR46757:SF2">
    <property type="entry name" value="OS05G0346100 PROTEIN"/>
    <property type="match status" value="1"/>
</dbReference>
<feature type="region of interest" description="Disordered" evidence="1">
    <location>
        <begin position="81"/>
        <end position="153"/>
    </location>
</feature>
<dbReference type="STRING" id="3068.D8UDR8"/>
<organism evidence="4">
    <name type="scientific">Volvox carteri f. nagariensis</name>
    <dbReference type="NCBI Taxonomy" id="3068"/>
    <lineage>
        <taxon>Eukaryota</taxon>
        <taxon>Viridiplantae</taxon>
        <taxon>Chlorophyta</taxon>
        <taxon>core chlorophytes</taxon>
        <taxon>Chlorophyceae</taxon>
        <taxon>CS clade</taxon>
        <taxon>Chlamydomonadales</taxon>
        <taxon>Volvocaceae</taxon>
        <taxon>Volvox</taxon>
    </lineage>
</organism>
<dbReference type="InterPro" id="IPR036871">
    <property type="entry name" value="PX_dom_sf"/>
</dbReference>
<feature type="non-terminal residue" evidence="3">
    <location>
        <position position="519"/>
    </location>
</feature>
<evidence type="ECO:0000259" key="2">
    <source>
        <dbReference type="PROSITE" id="PS50195"/>
    </source>
</evidence>
<dbReference type="PANTHER" id="PTHR46757">
    <property type="entry name" value="SORTING NEXIN-RELATED"/>
    <property type="match status" value="1"/>
</dbReference>
<name>D8UDR8_VOLCA</name>
<dbReference type="InterPro" id="IPR044279">
    <property type="entry name" value="SNX2A/B"/>
</dbReference>
<dbReference type="GO" id="GO:0035091">
    <property type="term" value="F:phosphatidylinositol binding"/>
    <property type="evidence" value="ECO:0007669"/>
    <property type="project" value="InterPro"/>
</dbReference>
<evidence type="ECO:0000256" key="1">
    <source>
        <dbReference type="SAM" id="MobiDB-lite"/>
    </source>
</evidence>
<dbReference type="GO" id="GO:0005768">
    <property type="term" value="C:endosome"/>
    <property type="evidence" value="ECO:0007669"/>
    <property type="project" value="UniProtKB-ARBA"/>
</dbReference>
<sequence>MSLHGTKASFDPLSAAGEASDETFTTVYDSTSQLAPPPSEAVGAAAPAAAVGVGMGAPAWEYDSFMTARSAMSYMTSSHGVTTSAMSSQPQPPSSTFPCLAERPVVQGPPPGPSGGGVVDPYDPFLASAGAPPPPPPLPPMHPPPQLSKQHHTAGLLDDSNPFTAAVGPPYQQSTTAVAGPLSFGEDADGPGVAQTAAAFAMPLDLYDTPDAFMRPNAAAPPAVGVAAPPPPPPAGPATASAAAAPPLPPLYDFTREFSRMLLVSEDPASPVDGGGSAWYDNGQLSGASVSATAGTSAAVPAAPGSFSGPDAAVRGTGAGATLASYTAAALLTNTVSVHSPRKALAPSRIPGLSEPYIMYRITSRSAVSPETTVERRFRDVVALAELLQSSYPGCFVPPRPSRNAVEGRRMQPAFIEERRAGMEKFLRRLVVHPVLGPSEVTQVWLHSPRPDLRLAPEWVRLLPSGPPGLAKSTARLLFQRGDMYRLVRERTAQMRGILAREQPTAVEVQLREEAAALQ</sequence>
<keyword evidence="4" id="KW-1185">Reference proteome</keyword>
<reference evidence="3 4" key="1">
    <citation type="journal article" date="2010" name="Science">
        <title>Genomic analysis of organismal complexity in the multicellular green alga Volvox carteri.</title>
        <authorList>
            <person name="Prochnik S.E."/>
            <person name="Umen J."/>
            <person name="Nedelcu A.M."/>
            <person name="Hallmann A."/>
            <person name="Miller S.M."/>
            <person name="Nishii I."/>
            <person name="Ferris P."/>
            <person name="Kuo A."/>
            <person name="Mitros T."/>
            <person name="Fritz-Laylin L.K."/>
            <person name="Hellsten U."/>
            <person name="Chapman J."/>
            <person name="Simakov O."/>
            <person name="Rensing S.A."/>
            <person name="Terry A."/>
            <person name="Pangilinan J."/>
            <person name="Kapitonov V."/>
            <person name="Jurka J."/>
            <person name="Salamov A."/>
            <person name="Shapiro H."/>
            <person name="Schmutz J."/>
            <person name="Grimwood J."/>
            <person name="Lindquist E."/>
            <person name="Lucas S."/>
            <person name="Grigoriev I.V."/>
            <person name="Schmitt R."/>
            <person name="Kirk D."/>
            <person name="Rokhsar D.S."/>
        </authorList>
    </citation>
    <scope>NUCLEOTIDE SEQUENCE [LARGE SCALE GENOMIC DNA]</scope>
    <source>
        <strain evidence="4">f. Nagariensis / Eve</strain>
    </source>
</reference>
<dbReference type="eggNOG" id="KOG2273">
    <property type="taxonomic scope" value="Eukaryota"/>
</dbReference>
<dbReference type="InParanoid" id="D8UDR8"/>
<dbReference type="SMART" id="SM00312">
    <property type="entry name" value="PX"/>
    <property type="match status" value="1"/>
</dbReference>
<proteinExistence type="predicted"/>